<dbReference type="GO" id="GO:0016491">
    <property type="term" value="F:oxidoreductase activity"/>
    <property type="evidence" value="ECO:0007669"/>
    <property type="project" value="UniProtKB-KW"/>
</dbReference>
<organism evidence="12 13">
    <name type="scientific">Podospora didyma</name>
    <dbReference type="NCBI Taxonomy" id="330526"/>
    <lineage>
        <taxon>Eukaryota</taxon>
        <taxon>Fungi</taxon>
        <taxon>Dikarya</taxon>
        <taxon>Ascomycota</taxon>
        <taxon>Pezizomycotina</taxon>
        <taxon>Sordariomycetes</taxon>
        <taxon>Sordariomycetidae</taxon>
        <taxon>Sordariales</taxon>
        <taxon>Podosporaceae</taxon>
        <taxon>Podospora</taxon>
    </lineage>
</organism>
<evidence type="ECO:0000256" key="11">
    <source>
        <dbReference type="SAM" id="Phobius"/>
    </source>
</evidence>
<dbReference type="AlphaFoldDB" id="A0AAE0U7C7"/>
<evidence type="ECO:0000256" key="2">
    <source>
        <dbReference type="ARBA" id="ARBA00004685"/>
    </source>
</evidence>
<keyword evidence="5" id="KW-0560">Oxidoreductase</keyword>
<dbReference type="GO" id="GO:0016020">
    <property type="term" value="C:membrane"/>
    <property type="evidence" value="ECO:0007669"/>
    <property type="project" value="UniProtKB-SubCell"/>
</dbReference>
<comment type="caution">
    <text evidence="12">The sequence shown here is derived from an EMBL/GenBank/DDBJ whole genome shotgun (WGS) entry which is preliminary data.</text>
</comment>
<dbReference type="EMBL" id="JAULSW010000001">
    <property type="protein sequence ID" value="KAK3393280.1"/>
    <property type="molecule type" value="Genomic_DNA"/>
</dbReference>
<evidence type="ECO:0008006" key="14">
    <source>
        <dbReference type="Google" id="ProtNLM"/>
    </source>
</evidence>
<dbReference type="Pfam" id="PF11807">
    <property type="entry name" value="UstYa"/>
    <property type="match status" value="1"/>
</dbReference>
<dbReference type="InterPro" id="IPR021765">
    <property type="entry name" value="UstYa-like"/>
</dbReference>
<evidence type="ECO:0000313" key="12">
    <source>
        <dbReference type="EMBL" id="KAK3393280.1"/>
    </source>
</evidence>
<evidence type="ECO:0000313" key="13">
    <source>
        <dbReference type="Proteomes" id="UP001285441"/>
    </source>
</evidence>
<keyword evidence="3 11" id="KW-0812">Transmembrane</keyword>
<sequence>MDSAKDEHHEEHDAFLVASQSGDEDLLPSRESELRKPRQYLRLMLECAMALTILGLLIFPPPFASRIEGRRSPVPRFPRRTYTFVPNNRYLHEDMFENNHTTLSTLHNWIELSAAARGYIQVPDRTSYDLGEPYTVAVTRHEEGPGYMMSVFHQLHCLSYLVEHFQQGYGGLELTKEVAHHAAHCFDYIRQALMCAADTSLEGLTKAGPGWGSEHVCKDYDAVLKWANEHGAMPWRNELLPEDSTL</sequence>
<protein>
    <recommendedName>
        <fullName evidence="14">Oxidase ustYa</fullName>
    </recommendedName>
</protein>
<feature type="compositionally biased region" description="Basic and acidic residues" evidence="10">
    <location>
        <begin position="1"/>
        <end position="14"/>
    </location>
</feature>
<evidence type="ECO:0000256" key="9">
    <source>
        <dbReference type="ARBA" id="ARBA00035112"/>
    </source>
</evidence>
<evidence type="ECO:0000256" key="5">
    <source>
        <dbReference type="ARBA" id="ARBA00023002"/>
    </source>
</evidence>
<feature type="region of interest" description="Disordered" evidence="10">
    <location>
        <begin position="1"/>
        <end position="31"/>
    </location>
</feature>
<comment type="pathway">
    <text evidence="2">Mycotoxin biosynthesis.</text>
</comment>
<dbReference type="GO" id="GO:0043386">
    <property type="term" value="P:mycotoxin biosynthetic process"/>
    <property type="evidence" value="ECO:0007669"/>
    <property type="project" value="InterPro"/>
</dbReference>
<reference evidence="12" key="2">
    <citation type="submission" date="2023-06" db="EMBL/GenBank/DDBJ databases">
        <authorList>
            <consortium name="Lawrence Berkeley National Laboratory"/>
            <person name="Haridas S."/>
            <person name="Hensen N."/>
            <person name="Bonometti L."/>
            <person name="Westerberg I."/>
            <person name="Brannstrom I.O."/>
            <person name="Guillou S."/>
            <person name="Cros-Aarteil S."/>
            <person name="Calhoun S."/>
            <person name="Kuo A."/>
            <person name="Mondo S."/>
            <person name="Pangilinan J."/>
            <person name="Riley R."/>
            <person name="LaButti K."/>
            <person name="Andreopoulos B."/>
            <person name="Lipzen A."/>
            <person name="Chen C."/>
            <person name="Yanf M."/>
            <person name="Daum C."/>
            <person name="Ng V."/>
            <person name="Clum A."/>
            <person name="Steindorff A."/>
            <person name="Ohm R."/>
            <person name="Martin F."/>
            <person name="Silar P."/>
            <person name="Natvig D."/>
            <person name="Lalanne C."/>
            <person name="Gautier V."/>
            <person name="Ament-velasquez S.L."/>
            <person name="Kruys A."/>
            <person name="Hutchinson M.I."/>
            <person name="Powell A.J."/>
            <person name="Barry K."/>
            <person name="Miller A.N."/>
            <person name="Grigoriev I.V."/>
            <person name="Debuchy R."/>
            <person name="Gladieux P."/>
            <person name="Thoren M.H."/>
            <person name="Johannesson H."/>
        </authorList>
    </citation>
    <scope>NUCLEOTIDE SEQUENCE</scope>
    <source>
        <strain evidence="12">CBS 232.78</strain>
    </source>
</reference>
<evidence type="ECO:0000256" key="8">
    <source>
        <dbReference type="ARBA" id="ARBA00023180"/>
    </source>
</evidence>
<accession>A0AAE0U7C7</accession>
<name>A0AAE0U7C7_9PEZI</name>
<evidence type="ECO:0000256" key="3">
    <source>
        <dbReference type="ARBA" id="ARBA00022692"/>
    </source>
</evidence>
<evidence type="ECO:0000256" key="7">
    <source>
        <dbReference type="ARBA" id="ARBA00023136"/>
    </source>
</evidence>
<dbReference type="Proteomes" id="UP001285441">
    <property type="component" value="Unassembled WGS sequence"/>
</dbReference>
<evidence type="ECO:0000256" key="10">
    <source>
        <dbReference type="SAM" id="MobiDB-lite"/>
    </source>
</evidence>
<dbReference type="PANTHER" id="PTHR33365">
    <property type="entry name" value="YALI0B05434P"/>
    <property type="match status" value="1"/>
</dbReference>
<keyword evidence="8" id="KW-0325">Glycoprotein</keyword>
<evidence type="ECO:0000256" key="4">
    <source>
        <dbReference type="ARBA" id="ARBA00022989"/>
    </source>
</evidence>
<comment type="similarity">
    <text evidence="9">Belongs to the ustYa family.</text>
</comment>
<reference evidence="12" key="1">
    <citation type="journal article" date="2023" name="Mol. Phylogenet. Evol.">
        <title>Genome-scale phylogeny and comparative genomics of the fungal order Sordariales.</title>
        <authorList>
            <person name="Hensen N."/>
            <person name="Bonometti L."/>
            <person name="Westerberg I."/>
            <person name="Brannstrom I.O."/>
            <person name="Guillou S."/>
            <person name="Cros-Aarteil S."/>
            <person name="Calhoun S."/>
            <person name="Haridas S."/>
            <person name="Kuo A."/>
            <person name="Mondo S."/>
            <person name="Pangilinan J."/>
            <person name="Riley R."/>
            <person name="LaButti K."/>
            <person name="Andreopoulos B."/>
            <person name="Lipzen A."/>
            <person name="Chen C."/>
            <person name="Yan M."/>
            <person name="Daum C."/>
            <person name="Ng V."/>
            <person name="Clum A."/>
            <person name="Steindorff A."/>
            <person name="Ohm R.A."/>
            <person name="Martin F."/>
            <person name="Silar P."/>
            <person name="Natvig D.O."/>
            <person name="Lalanne C."/>
            <person name="Gautier V."/>
            <person name="Ament-Velasquez S.L."/>
            <person name="Kruys A."/>
            <person name="Hutchinson M.I."/>
            <person name="Powell A.J."/>
            <person name="Barry K."/>
            <person name="Miller A.N."/>
            <person name="Grigoriev I.V."/>
            <person name="Debuchy R."/>
            <person name="Gladieux P."/>
            <person name="Hiltunen Thoren M."/>
            <person name="Johannesson H."/>
        </authorList>
    </citation>
    <scope>NUCLEOTIDE SEQUENCE</scope>
    <source>
        <strain evidence="12">CBS 232.78</strain>
    </source>
</reference>
<keyword evidence="4 11" id="KW-1133">Transmembrane helix</keyword>
<keyword evidence="7 11" id="KW-0472">Membrane</keyword>
<keyword evidence="6" id="KW-0843">Virulence</keyword>
<keyword evidence="13" id="KW-1185">Reference proteome</keyword>
<dbReference type="PANTHER" id="PTHR33365:SF11">
    <property type="entry name" value="TAT PATHWAY SIGNAL SEQUENCE"/>
    <property type="match status" value="1"/>
</dbReference>
<evidence type="ECO:0000256" key="6">
    <source>
        <dbReference type="ARBA" id="ARBA00023026"/>
    </source>
</evidence>
<proteinExistence type="inferred from homology"/>
<evidence type="ECO:0000256" key="1">
    <source>
        <dbReference type="ARBA" id="ARBA00004167"/>
    </source>
</evidence>
<comment type="subcellular location">
    <subcellularLocation>
        <location evidence="1">Membrane</location>
        <topology evidence="1">Single-pass membrane protein</topology>
    </subcellularLocation>
</comment>
<gene>
    <name evidence="12" type="ORF">B0H63DRAFT_457892</name>
</gene>
<feature type="transmembrane region" description="Helical" evidence="11">
    <location>
        <begin position="40"/>
        <end position="59"/>
    </location>
</feature>